<sequence>MKKTKQIVASVLIMMLGLIQLPVAQAAMITTDQAIQAQQGDAERARLISLLQKDELQQQLTAYGLDASMAAERVRSMSDAEVAMLNAKLDELPAGEGIVGLAALFFIVFIITDALGATDIFTFVKPIR</sequence>
<evidence type="ECO:0000313" key="4">
    <source>
        <dbReference type="Proteomes" id="UP000640333"/>
    </source>
</evidence>
<dbReference type="InterPro" id="IPR046735">
    <property type="entry name" value="PA2779-like"/>
</dbReference>
<dbReference type="InterPro" id="IPR016924">
    <property type="entry name" value="UCP029543"/>
</dbReference>
<keyword evidence="4" id="KW-1185">Reference proteome</keyword>
<gene>
    <name evidence="3" type="ORF">IOQ59_08795</name>
</gene>
<dbReference type="RefSeq" id="WP_193952907.1">
    <property type="nucleotide sequence ID" value="NZ_JADEYS010000007.1"/>
</dbReference>
<keyword evidence="2" id="KW-0732">Signal</keyword>
<feature type="chain" id="PRO_5035319842" evidence="2">
    <location>
        <begin position="27"/>
        <end position="128"/>
    </location>
</feature>
<reference evidence="3" key="1">
    <citation type="submission" date="2020-10" db="EMBL/GenBank/DDBJ databases">
        <title>Bacterium isolated from coastal waters sediment.</title>
        <authorList>
            <person name="Chen R.-J."/>
            <person name="Lu D.-C."/>
            <person name="Zhu K.-L."/>
            <person name="Du Z.-J."/>
        </authorList>
    </citation>
    <scope>NUCLEOTIDE SEQUENCE</scope>
    <source>
        <strain evidence="3">N1Y112</strain>
    </source>
</reference>
<proteinExistence type="predicted"/>
<dbReference type="PIRSF" id="PIRSF029543">
    <property type="entry name" value="UCP029543"/>
    <property type="match status" value="1"/>
</dbReference>
<dbReference type="Pfam" id="PF20332">
    <property type="entry name" value="DUF6627"/>
    <property type="match status" value="1"/>
</dbReference>
<dbReference type="Proteomes" id="UP000640333">
    <property type="component" value="Unassembled WGS sequence"/>
</dbReference>
<dbReference type="EMBL" id="JADEYS010000007">
    <property type="protein sequence ID" value="MBE9397356.1"/>
    <property type="molecule type" value="Genomic_DNA"/>
</dbReference>
<protein>
    <submittedName>
        <fullName evidence="3">PA2779 family protein</fullName>
    </submittedName>
</protein>
<dbReference type="NCBIfam" id="NF033919">
    <property type="entry name" value="PA2779_fam"/>
    <property type="match status" value="1"/>
</dbReference>
<feature type="transmembrane region" description="Helical" evidence="1">
    <location>
        <begin position="98"/>
        <end position="124"/>
    </location>
</feature>
<evidence type="ECO:0000256" key="2">
    <source>
        <dbReference type="SAM" id="SignalP"/>
    </source>
</evidence>
<evidence type="ECO:0000256" key="1">
    <source>
        <dbReference type="SAM" id="Phobius"/>
    </source>
</evidence>
<feature type="signal peptide" evidence="2">
    <location>
        <begin position="1"/>
        <end position="26"/>
    </location>
</feature>
<dbReference type="AlphaFoldDB" id="A0A8J7FCV3"/>
<evidence type="ECO:0000313" key="3">
    <source>
        <dbReference type="EMBL" id="MBE9397356.1"/>
    </source>
</evidence>
<keyword evidence="1" id="KW-1133">Transmembrane helix</keyword>
<keyword evidence="1" id="KW-0812">Transmembrane</keyword>
<comment type="caution">
    <text evidence="3">The sequence shown here is derived from an EMBL/GenBank/DDBJ whole genome shotgun (WGS) entry which is preliminary data.</text>
</comment>
<keyword evidence="1" id="KW-0472">Membrane</keyword>
<accession>A0A8J7FCV3</accession>
<name>A0A8J7FCV3_9GAMM</name>
<organism evidence="3 4">
    <name type="scientific">Pontibacterium sinense</name>
    <dbReference type="NCBI Taxonomy" id="2781979"/>
    <lineage>
        <taxon>Bacteria</taxon>
        <taxon>Pseudomonadati</taxon>
        <taxon>Pseudomonadota</taxon>
        <taxon>Gammaproteobacteria</taxon>
        <taxon>Oceanospirillales</taxon>
        <taxon>Oceanospirillaceae</taxon>
        <taxon>Pontibacterium</taxon>
    </lineage>
</organism>